<sequence>MYKLPMSSIAIVQLFDRCPSFGRKLINTSRALTFGLWRTAVGTLKEVADEPANPGEIYGAWKKPGCSLCFGFQSCLHCCNTKASLVFVALRRYSTYEKTSTQILSKLFSQTFAELNDEESRKRRKREEEEEMKEMERAV</sequence>
<organism evidence="2 3">
    <name type="scientific">Drosophila gunungcola</name>
    <name type="common">fruit fly</name>
    <dbReference type="NCBI Taxonomy" id="103775"/>
    <lineage>
        <taxon>Eukaryota</taxon>
        <taxon>Metazoa</taxon>
        <taxon>Ecdysozoa</taxon>
        <taxon>Arthropoda</taxon>
        <taxon>Hexapoda</taxon>
        <taxon>Insecta</taxon>
        <taxon>Pterygota</taxon>
        <taxon>Neoptera</taxon>
        <taxon>Endopterygota</taxon>
        <taxon>Diptera</taxon>
        <taxon>Brachycera</taxon>
        <taxon>Muscomorpha</taxon>
        <taxon>Ephydroidea</taxon>
        <taxon>Drosophilidae</taxon>
        <taxon>Drosophila</taxon>
        <taxon>Sophophora</taxon>
    </lineage>
</organism>
<dbReference type="Proteomes" id="UP001059596">
    <property type="component" value="Unassembled WGS sequence"/>
</dbReference>
<proteinExistence type="predicted"/>
<dbReference type="AlphaFoldDB" id="A0A9P9YLN0"/>
<gene>
    <name evidence="2" type="ORF">M5D96_007883</name>
</gene>
<protein>
    <submittedName>
        <fullName evidence="2">Uncharacterized protein</fullName>
    </submittedName>
</protein>
<reference evidence="2" key="1">
    <citation type="journal article" date="2023" name="Genome Biol. Evol.">
        <title>Long-read-based Genome Assembly of Drosophila gunungcola Reveals Fewer Chemosensory Genes in Flower-breeding Species.</title>
        <authorList>
            <person name="Negi A."/>
            <person name="Liao B.Y."/>
            <person name="Yeh S.D."/>
        </authorList>
    </citation>
    <scope>NUCLEOTIDE SEQUENCE</scope>
    <source>
        <strain evidence="2">Sukarami</strain>
    </source>
</reference>
<evidence type="ECO:0000313" key="3">
    <source>
        <dbReference type="Proteomes" id="UP001059596"/>
    </source>
</evidence>
<accession>A0A9P9YLN0</accession>
<comment type="caution">
    <text evidence="2">The sequence shown here is derived from an EMBL/GenBank/DDBJ whole genome shotgun (WGS) entry which is preliminary data.</text>
</comment>
<name>A0A9P9YLN0_9MUSC</name>
<keyword evidence="3" id="KW-1185">Reference proteome</keyword>
<evidence type="ECO:0000313" key="2">
    <source>
        <dbReference type="EMBL" id="KAI8039166.1"/>
    </source>
</evidence>
<evidence type="ECO:0000256" key="1">
    <source>
        <dbReference type="SAM" id="MobiDB-lite"/>
    </source>
</evidence>
<dbReference type="EMBL" id="JAMKOV010000006">
    <property type="protein sequence ID" value="KAI8039166.1"/>
    <property type="molecule type" value="Genomic_DNA"/>
</dbReference>
<feature type="region of interest" description="Disordered" evidence="1">
    <location>
        <begin position="116"/>
        <end position="139"/>
    </location>
</feature>